<dbReference type="PANTHER" id="PTHR46401">
    <property type="entry name" value="GLYCOSYLTRANSFERASE WBBK-RELATED"/>
    <property type="match status" value="1"/>
</dbReference>
<proteinExistence type="predicted"/>
<protein>
    <submittedName>
        <fullName evidence="3">Glycosyltransferase involved in cell wall biosynthesis</fullName>
    </submittedName>
</protein>
<dbReference type="EMBL" id="PHUF01000003">
    <property type="protein sequence ID" value="PKB19004.1"/>
    <property type="molecule type" value="Genomic_DNA"/>
</dbReference>
<comment type="caution">
    <text evidence="3">The sequence shown here is derived from an EMBL/GenBank/DDBJ whole genome shotgun (WGS) entry which is preliminary data.</text>
</comment>
<name>A0A2N0HJ81_9SPHN</name>
<organism evidence="3 4">
    <name type="scientific">Novosphingobium kunmingense</name>
    <dbReference type="NCBI Taxonomy" id="1211806"/>
    <lineage>
        <taxon>Bacteria</taxon>
        <taxon>Pseudomonadati</taxon>
        <taxon>Pseudomonadota</taxon>
        <taxon>Alphaproteobacteria</taxon>
        <taxon>Sphingomonadales</taxon>
        <taxon>Sphingomonadaceae</taxon>
        <taxon>Novosphingobium</taxon>
    </lineage>
</organism>
<dbReference type="InterPro" id="IPR001296">
    <property type="entry name" value="Glyco_trans_1"/>
</dbReference>
<keyword evidence="4" id="KW-1185">Reference proteome</keyword>
<dbReference type="AlphaFoldDB" id="A0A2N0HJ81"/>
<dbReference type="SUPFAM" id="SSF53756">
    <property type="entry name" value="UDP-Glycosyltransferase/glycogen phosphorylase"/>
    <property type="match status" value="1"/>
</dbReference>
<accession>A0A2N0HJ81</accession>
<dbReference type="Proteomes" id="UP000232587">
    <property type="component" value="Unassembled WGS sequence"/>
</dbReference>
<dbReference type="Pfam" id="PF00534">
    <property type="entry name" value="Glycos_transf_1"/>
    <property type="match status" value="1"/>
</dbReference>
<evidence type="ECO:0000313" key="3">
    <source>
        <dbReference type="EMBL" id="PKB19004.1"/>
    </source>
</evidence>
<dbReference type="CDD" id="cd03809">
    <property type="entry name" value="GT4_MtfB-like"/>
    <property type="match status" value="1"/>
</dbReference>
<evidence type="ECO:0000256" key="1">
    <source>
        <dbReference type="ARBA" id="ARBA00022679"/>
    </source>
</evidence>
<sequence>MADRQRIMIDGFNLALPRGTGVATYGYNLALAAQGLGLKVDGLYGLRAPYWPKLREVVFYEALGGEAATGVKRWQFKGLRELSLLARPKLARELPSPGAGTVIADQFSYRLPAFDRLFTSPDLFEMAHRHFKRYGLFMHVRVPNPPAIMHWTYPLPIKLLGAKNIYTLHDLVPLRLPFASLDNKRLYYKLMRACVSKGDHICTVSEASLNDIVAAFPGAARKITNTYQAVRLSKTVLATTEEEVEASVRSIFNLPHKGYFLFFGAVEPKKNVARLIEAYLSLSTSTPLVIVGTRAWGSEVELRLLQKDEIQPLKATFKNVRRIDYLPRNLLMRLVRGAKAVAFPSLYEGFGLPALEAMMLGTPVLTSTSSSLPEVVGNAALKVDPYDVPAIAEALRALDGDAALRANLGEAGKARAQTFSMDSYQQALQAMYDRVLAR</sequence>
<keyword evidence="1 3" id="KW-0808">Transferase</keyword>
<dbReference type="Gene3D" id="3.40.50.2000">
    <property type="entry name" value="Glycogen Phosphorylase B"/>
    <property type="match status" value="2"/>
</dbReference>
<evidence type="ECO:0000313" key="4">
    <source>
        <dbReference type="Proteomes" id="UP000232587"/>
    </source>
</evidence>
<dbReference type="RefSeq" id="WP_232730144.1">
    <property type="nucleotide sequence ID" value="NZ_PHUF01000003.1"/>
</dbReference>
<reference evidence="3 4" key="1">
    <citation type="submission" date="2017-11" db="EMBL/GenBank/DDBJ databases">
        <title>Genomic Encyclopedia of Type Strains, Phase III (KMG-III): the genomes of soil and plant-associated and newly described type strains.</title>
        <authorList>
            <person name="Whitman W."/>
        </authorList>
    </citation>
    <scope>NUCLEOTIDE SEQUENCE [LARGE SCALE GENOMIC DNA]</scope>
    <source>
        <strain evidence="3 4">CGMCC 1.12274</strain>
    </source>
</reference>
<evidence type="ECO:0000259" key="2">
    <source>
        <dbReference type="Pfam" id="PF00534"/>
    </source>
</evidence>
<gene>
    <name evidence="3" type="ORF">B0I00_1231</name>
</gene>
<dbReference type="GO" id="GO:0009103">
    <property type="term" value="P:lipopolysaccharide biosynthetic process"/>
    <property type="evidence" value="ECO:0007669"/>
    <property type="project" value="TreeGrafter"/>
</dbReference>
<dbReference type="GO" id="GO:0016757">
    <property type="term" value="F:glycosyltransferase activity"/>
    <property type="evidence" value="ECO:0007669"/>
    <property type="project" value="InterPro"/>
</dbReference>
<feature type="domain" description="Glycosyl transferase family 1" evidence="2">
    <location>
        <begin position="257"/>
        <end position="414"/>
    </location>
</feature>
<dbReference type="PANTHER" id="PTHR46401:SF2">
    <property type="entry name" value="GLYCOSYLTRANSFERASE WBBK-RELATED"/>
    <property type="match status" value="1"/>
</dbReference>